<dbReference type="Proteomes" id="UP000615446">
    <property type="component" value="Unassembled WGS sequence"/>
</dbReference>
<evidence type="ECO:0000256" key="1">
    <source>
        <dbReference type="SAM" id="MobiDB-lite"/>
    </source>
</evidence>
<accession>A0A8H3LMA0</accession>
<reference evidence="2" key="1">
    <citation type="submission" date="2019-10" db="EMBL/GenBank/DDBJ databases">
        <title>Conservation and host-specific expression of non-tandemly repeated heterogenous ribosome RNA gene in arbuscular mycorrhizal fungi.</title>
        <authorList>
            <person name="Maeda T."/>
            <person name="Kobayashi Y."/>
            <person name="Nakagawa T."/>
            <person name="Ezawa T."/>
            <person name="Yamaguchi K."/>
            <person name="Bino T."/>
            <person name="Nishimoto Y."/>
            <person name="Shigenobu S."/>
            <person name="Kawaguchi M."/>
        </authorList>
    </citation>
    <scope>NUCLEOTIDE SEQUENCE</scope>
    <source>
        <strain evidence="2">HR1</strain>
    </source>
</reference>
<evidence type="ECO:0000313" key="3">
    <source>
        <dbReference type="Proteomes" id="UP000615446"/>
    </source>
</evidence>
<dbReference type="AlphaFoldDB" id="A0A8H3LMA0"/>
<sequence>MTSIIKQKPIQRDYQLGTYPYDSTPFLTSSFSQNVTEDSIYSDSDYDNNVILLLTEFEDEILNLVQGQCDPLIKKDEYTIIYKQSSLYGMETLLNTDIEIDDDAGSKKKVAKSNNMIPKENNMNEKNSKKLLL</sequence>
<comment type="caution">
    <text evidence="2">The sequence shown here is derived from an EMBL/GenBank/DDBJ whole genome shotgun (WGS) entry which is preliminary data.</text>
</comment>
<dbReference type="EMBL" id="BLAL01000178">
    <property type="protein sequence ID" value="GES88365.1"/>
    <property type="molecule type" value="Genomic_DNA"/>
</dbReference>
<feature type="compositionally biased region" description="Basic and acidic residues" evidence="1">
    <location>
        <begin position="122"/>
        <end position="133"/>
    </location>
</feature>
<protein>
    <submittedName>
        <fullName evidence="2">Uncharacterized protein</fullName>
    </submittedName>
</protein>
<feature type="region of interest" description="Disordered" evidence="1">
    <location>
        <begin position="112"/>
        <end position="133"/>
    </location>
</feature>
<organism evidence="2 3">
    <name type="scientific">Rhizophagus clarus</name>
    <dbReference type="NCBI Taxonomy" id="94130"/>
    <lineage>
        <taxon>Eukaryota</taxon>
        <taxon>Fungi</taxon>
        <taxon>Fungi incertae sedis</taxon>
        <taxon>Mucoromycota</taxon>
        <taxon>Glomeromycotina</taxon>
        <taxon>Glomeromycetes</taxon>
        <taxon>Glomerales</taxon>
        <taxon>Glomeraceae</taxon>
        <taxon>Rhizophagus</taxon>
    </lineage>
</organism>
<gene>
    <name evidence="2" type="ORF">RCL2_001532000</name>
</gene>
<name>A0A8H3LMA0_9GLOM</name>
<proteinExistence type="predicted"/>
<evidence type="ECO:0000313" key="2">
    <source>
        <dbReference type="EMBL" id="GES88365.1"/>
    </source>
</evidence>